<dbReference type="RefSeq" id="WP_073379727.1">
    <property type="nucleotide sequence ID" value="NZ_FQZK01000007.1"/>
</dbReference>
<dbReference type="GO" id="GO:0005524">
    <property type="term" value="F:ATP binding"/>
    <property type="evidence" value="ECO:0007669"/>
    <property type="project" value="UniProtKB-KW"/>
</dbReference>
<dbReference type="SMART" id="SM00387">
    <property type="entry name" value="HATPase_c"/>
    <property type="match status" value="1"/>
</dbReference>
<dbReference type="OrthoDB" id="3526306at2"/>
<dbReference type="InterPro" id="IPR025828">
    <property type="entry name" value="Put_sensor_dom"/>
</dbReference>
<dbReference type="EMBL" id="FQZK01000007">
    <property type="protein sequence ID" value="SHJ55329.1"/>
    <property type="molecule type" value="Genomic_DNA"/>
</dbReference>
<keyword evidence="9" id="KW-0472">Membrane</keyword>
<dbReference type="GO" id="GO:0046983">
    <property type="term" value="F:protein dimerization activity"/>
    <property type="evidence" value="ECO:0007669"/>
    <property type="project" value="InterPro"/>
</dbReference>
<keyword evidence="5" id="KW-0547">Nucleotide-binding</keyword>
<dbReference type="AlphaFoldDB" id="A0A1M6K8Q2"/>
<evidence type="ECO:0000313" key="11">
    <source>
        <dbReference type="EMBL" id="SHJ55329.1"/>
    </source>
</evidence>
<dbReference type="SUPFAM" id="SSF55874">
    <property type="entry name" value="ATPase domain of HSP90 chaperone/DNA topoisomerase II/histidine kinase"/>
    <property type="match status" value="1"/>
</dbReference>
<dbReference type="Pfam" id="PF07730">
    <property type="entry name" value="HisKA_3"/>
    <property type="match status" value="1"/>
</dbReference>
<evidence type="ECO:0000256" key="1">
    <source>
        <dbReference type="ARBA" id="ARBA00000085"/>
    </source>
</evidence>
<evidence type="ECO:0000256" key="6">
    <source>
        <dbReference type="ARBA" id="ARBA00022777"/>
    </source>
</evidence>
<organism evidence="11 12">
    <name type="scientific">Nocardiopsis flavescens</name>
    <dbReference type="NCBI Taxonomy" id="758803"/>
    <lineage>
        <taxon>Bacteria</taxon>
        <taxon>Bacillati</taxon>
        <taxon>Actinomycetota</taxon>
        <taxon>Actinomycetes</taxon>
        <taxon>Streptosporangiales</taxon>
        <taxon>Nocardiopsidaceae</taxon>
        <taxon>Nocardiopsis</taxon>
    </lineage>
</organism>
<reference evidence="11 12" key="1">
    <citation type="submission" date="2016-11" db="EMBL/GenBank/DDBJ databases">
        <authorList>
            <person name="Jaros S."/>
            <person name="Januszkiewicz K."/>
            <person name="Wedrychowicz H."/>
        </authorList>
    </citation>
    <scope>NUCLEOTIDE SEQUENCE [LARGE SCALE GENOMIC DNA]</scope>
    <source>
        <strain evidence="11 12">CGMCC 4.5723</strain>
    </source>
</reference>
<evidence type="ECO:0000256" key="2">
    <source>
        <dbReference type="ARBA" id="ARBA00012438"/>
    </source>
</evidence>
<feature type="transmembrane region" description="Helical" evidence="9">
    <location>
        <begin position="12"/>
        <end position="29"/>
    </location>
</feature>
<evidence type="ECO:0000256" key="3">
    <source>
        <dbReference type="ARBA" id="ARBA00022553"/>
    </source>
</evidence>
<dbReference type="PANTHER" id="PTHR24421:SF10">
    <property type="entry name" value="NITRATE_NITRITE SENSOR PROTEIN NARQ"/>
    <property type="match status" value="1"/>
</dbReference>
<keyword evidence="9" id="KW-0812">Transmembrane</keyword>
<proteinExistence type="predicted"/>
<feature type="transmembrane region" description="Helical" evidence="9">
    <location>
        <begin position="35"/>
        <end position="54"/>
    </location>
</feature>
<evidence type="ECO:0000256" key="4">
    <source>
        <dbReference type="ARBA" id="ARBA00022679"/>
    </source>
</evidence>
<evidence type="ECO:0000256" key="8">
    <source>
        <dbReference type="ARBA" id="ARBA00023012"/>
    </source>
</evidence>
<name>A0A1M6K8Q2_9ACTN</name>
<dbReference type="Gene3D" id="3.30.565.10">
    <property type="entry name" value="Histidine kinase-like ATPase, C-terminal domain"/>
    <property type="match status" value="1"/>
</dbReference>
<keyword evidence="12" id="KW-1185">Reference proteome</keyword>
<keyword evidence="7" id="KW-0067">ATP-binding</keyword>
<keyword evidence="4" id="KW-0808">Transferase</keyword>
<comment type="catalytic activity">
    <reaction evidence="1">
        <text>ATP + protein L-histidine = ADP + protein N-phospho-L-histidine.</text>
        <dbReference type="EC" id="2.7.13.3"/>
    </reaction>
</comment>
<dbReference type="STRING" id="758803.SAMN05421803_10781"/>
<dbReference type="InterPro" id="IPR036890">
    <property type="entry name" value="HATPase_C_sf"/>
</dbReference>
<keyword evidence="3" id="KW-0597">Phosphoprotein</keyword>
<dbReference type="GO" id="GO:0000155">
    <property type="term" value="F:phosphorelay sensor kinase activity"/>
    <property type="evidence" value="ECO:0007669"/>
    <property type="project" value="InterPro"/>
</dbReference>
<keyword evidence="9" id="KW-1133">Transmembrane helix</keyword>
<dbReference type="Gene3D" id="1.20.5.1930">
    <property type="match status" value="1"/>
</dbReference>
<protein>
    <recommendedName>
        <fullName evidence="2">histidine kinase</fullName>
        <ecNumber evidence="2">2.7.13.3</ecNumber>
    </recommendedName>
</protein>
<feature type="domain" description="Histidine kinase/HSP90-like ATPase" evidence="10">
    <location>
        <begin position="311"/>
        <end position="401"/>
    </location>
</feature>
<keyword evidence="6 11" id="KW-0418">Kinase</keyword>
<evidence type="ECO:0000256" key="5">
    <source>
        <dbReference type="ARBA" id="ARBA00022741"/>
    </source>
</evidence>
<dbReference type="InterPro" id="IPR050482">
    <property type="entry name" value="Sensor_HK_TwoCompSys"/>
</dbReference>
<sequence>MGATWAAIGRSAGYLVASLGAGLVSLVLLPLTAAVVVAAPVGGAVLLPGWVRLVDRWARWHRTRAARLLGAPVPEMPAPETGLRGLLRARSTRRLVRWLPFAAVAGTAAGLLGLLAVLMPPAALQFPFWWALPGDTVFLWLRVADPFTAACATAGQVTAGLVLLRWAVVPAARVHARLTLTRLTPSHAELLAARVDELSRTRADVVDSHGAELRRIERDLHDGTQARLVSIALQLGVAKEALAGHPDAVAIIERAHEGTEEAMAELRELIRGIHPPVLADRGLVGALESLAGRTQVPVRLDAADPGRLPEAVETAAYFVVTEAVTNAVRHGSPTAVDVSLARDGGVLRLRVSDDGSGGVDEARGTGVRGIRHRAAALDGTVAVSSPAGGPTVITVELPCGS</sequence>
<accession>A0A1M6K8Q2</accession>
<evidence type="ECO:0000313" key="12">
    <source>
        <dbReference type="Proteomes" id="UP000184452"/>
    </source>
</evidence>
<dbReference type="InterPro" id="IPR011712">
    <property type="entry name" value="Sig_transdc_His_kin_sub3_dim/P"/>
</dbReference>
<gene>
    <name evidence="11" type="ORF">SAMN05421803_10781</name>
</gene>
<keyword evidence="8" id="KW-0902">Two-component regulatory system</keyword>
<evidence type="ECO:0000256" key="9">
    <source>
        <dbReference type="SAM" id="Phobius"/>
    </source>
</evidence>
<dbReference type="PANTHER" id="PTHR24421">
    <property type="entry name" value="NITRATE/NITRITE SENSOR PROTEIN NARX-RELATED"/>
    <property type="match status" value="1"/>
</dbReference>
<dbReference type="EC" id="2.7.13.3" evidence="2"/>
<dbReference type="InterPro" id="IPR003594">
    <property type="entry name" value="HATPase_dom"/>
</dbReference>
<evidence type="ECO:0000256" key="7">
    <source>
        <dbReference type="ARBA" id="ARBA00022840"/>
    </source>
</evidence>
<dbReference type="GO" id="GO:0016020">
    <property type="term" value="C:membrane"/>
    <property type="evidence" value="ECO:0007669"/>
    <property type="project" value="InterPro"/>
</dbReference>
<dbReference type="CDD" id="cd16917">
    <property type="entry name" value="HATPase_UhpB-NarQ-NarX-like"/>
    <property type="match status" value="1"/>
</dbReference>
<evidence type="ECO:0000259" key="10">
    <source>
        <dbReference type="SMART" id="SM00387"/>
    </source>
</evidence>
<dbReference type="Pfam" id="PF02518">
    <property type="entry name" value="HATPase_c"/>
    <property type="match status" value="1"/>
</dbReference>
<dbReference type="Pfam" id="PF13796">
    <property type="entry name" value="Sensor"/>
    <property type="match status" value="1"/>
</dbReference>
<dbReference type="Proteomes" id="UP000184452">
    <property type="component" value="Unassembled WGS sequence"/>
</dbReference>
<feature type="transmembrane region" description="Helical" evidence="9">
    <location>
        <begin position="98"/>
        <end position="119"/>
    </location>
</feature>